<evidence type="ECO:0000256" key="2">
    <source>
        <dbReference type="ARBA" id="ARBA00022614"/>
    </source>
</evidence>
<reference evidence="7" key="1">
    <citation type="submission" date="2020-06" db="EMBL/GenBank/DDBJ databases">
        <authorList>
            <person name="Li T."/>
            <person name="Hu X."/>
            <person name="Zhang T."/>
            <person name="Song X."/>
            <person name="Zhang H."/>
            <person name="Dai N."/>
            <person name="Sheng W."/>
            <person name="Hou X."/>
            <person name="Wei L."/>
        </authorList>
    </citation>
    <scope>NUCLEOTIDE SEQUENCE</scope>
    <source>
        <strain evidence="7">G02</strain>
        <tissue evidence="7">Leaf</tissue>
    </source>
</reference>
<dbReference type="AlphaFoldDB" id="A0AAW2W2P6"/>
<dbReference type="InterPro" id="IPR001611">
    <property type="entry name" value="Leu-rich_rpt"/>
</dbReference>
<evidence type="ECO:0000256" key="6">
    <source>
        <dbReference type="ARBA" id="ARBA00023180"/>
    </source>
</evidence>
<accession>A0AAW2W2P6</accession>
<keyword evidence="2" id="KW-0433">Leucine-rich repeat</keyword>
<dbReference type="InterPro" id="IPR032675">
    <property type="entry name" value="LRR_dom_sf"/>
</dbReference>
<comment type="caution">
    <text evidence="7">The sequence shown here is derived from an EMBL/GenBank/DDBJ whole genome shotgun (WGS) entry which is preliminary data.</text>
</comment>
<evidence type="ECO:0000256" key="4">
    <source>
        <dbReference type="ARBA" id="ARBA00022737"/>
    </source>
</evidence>
<dbReference type="FunFam" id="3.80.10.10:FF:000041">
    <property type="entry name" value="LRR receptor-like serine/threonine-protein kinase ERECTA"/>
    <property type="match status" value="1"/>
</dbReference>
<keyword evidence="3" id="KW-0732">Signal</keyword>
<protein>
    <submittedName>
        <fullName evidence="7">Uncharacterized protein</fullName>
    </submittedName>
</protein>
<evidence type="ECO:0000313" key="7">
    <source>
        <dbReference type="EMBL" id="KAL0435509.1"/>
    </source>
</evidence>
<dbReference type="PANTHER" id="PTHR48054:SF82">
    <property type="entry name" value="LRR RECEPTOR-LIKE SERINE_THREONINE-PROTEIN KINASE FLS2"/>
    <property type="match status" value="1"/>
</dbReference>
<keyword evidence="4" id="KW-0677">Repeat</keyword>
<comment type="subcellular location">
    <subcellularLocation>
        <location evidence="1">Membrane</location>
    </subcellularLocation>
</comment>
<dbReference type="Pfam" id="PF13855">
    <property type="entry name" value="LRR_8"/>
    <property type="match status" value="1"/>
</dbReference>
<reference evidence="7" key="2">
    <citation type="journal article" date="2024" name="Plant">
        <title>Genomic evolution and insights into agronomic trait innovations of Sesamum species.</title>
        <authorList>
            <person name="Miao H."/>
            <person name="Wang L."/>
            <person name="Qu L."/>
            <person name="Liu H."/>
            <person name="Sun Y."/>
            <person name="Le M."/>
            <person name="Wang Q."/>
            <person name="Wei S."/>
            <person name="Zheng Y."/>
            <person name="Lin W."/>
            <person name="Duan Y."/>
            <person name="Cao H."/>
            <person name="Xiong S."/>
            <person name="Wang X."/>
            <person name="Wei L."/>
            <person name="Li C."/>
            <person name="Ma Q."/>
            <person name="Ju M."/>
            <person name="Zhao R."/>
            <person name="Li G."/>
            <person name="Mu C."/>
            <person name="Tian Q."/>
            <person name="Mei H."/>
            <person name="Zhang T."/>
            <person name="Gao T."/>
            <person name="Zhang H."/>
        </authorList>
    </citation>
    <scope>NUCLEOTIDE SEQUENCE</scope>
    <source>
        <strain evidence="7">G02</strain>
    </source>
</reference>
<dbReference type="InterPro" id="IPR052592">
    <property type="entry name" value="LRR-RLK"/>
</dbReference>
<keyword evidence="5" id="KW-0472">Membrane</keyword>
<organism evidence="7">
    <name type="scientific">Sesamum radiatum</name>
    <name type="common">Black benniseed</name>
    <dbReference type="NCBI Taxonomy" id="300843"/>
    <lineage>
        <taxon>Eukaryota</taxon>
        <taxon>Viridiplantae</taxon>
        <taxon>Streptophyta</taxon>
        <taxon>Embryophyta</taxon>
        <taxon>Tracheophyta</taxon>
        <taxon>Spermatophyta</taxon>
        <taxon>Magnoliopsida</taxon>
        <taxon>eudicotyledons</taxon>
        <taxon>Gunneridae</taxon>
        <taxon>Pentapetalae</taxon>
        <taxon>asterids</taxon>
        <taxon>lamiids</taxon>
        <taxon>Lamiales</taxon>
        <taxon>Pedaliaceae</taxon>
        <taxon>Sesamum</taxon>
    </lineage>
</organism>
<gene>
    <name evidence="7" type="ORF">Sradi_0258800</name>
</gene>
<dbReference type="PANTHER" id="PTHR48054">
    <property type="entry name" value="RECEPTOR KINASE-LIKE PROTEIN XA21"/>
    <property type="match status" value="1"/>
</dbReference>
<evidence type="ECO:0000256" key="5">
    <source>
        <dbReference type="ARBA" id="ARBA00023136"/>
    </source>
</evidence>
<evidence type="ECO:0000256" key="3">
    <source>
        <dbReference type="ARBA" id="ARBA00022729"/>
    </source>
</evidence>
<dbReference type="GO" id="GO:0016020">
    <property type="term" value="C:membrane"/>
    <property type="evidence" value="ECO:0007669"/>
    <property type="project" value="UniProtKB-SubCell"/>
</dbReference>
<evidence type="ECO:0000256" key="1">
    <source>
        <dbReference type="ARBA" id="ARBA00004370"/>
    </source>
</evidence>
<dbReference type="Gene3D" id="3.80.10.10">
    <property type="entry name" value="Ribonuclease Inhibitor"/>
    <property type="match status" value="1"/>
</dbReference>
<sequence>MFCVCLRLEFVSEVRLVGWRGRQYNTVSCPRSGVNFEKQTKIVSRKKVWGCGEERRGEERRPNAKSQKSLISLEQSRLIFGDCVSLKTIDVSSNSLIGDIPASIGKLKNLEELTLNSNQLTGKIPAELGSCTSLKSLVLFDNRLSGSIPTELGQLSGLEILRAGGNQDIEGKLPDEISNCQNLQVLGLAETKISGGLLVLF</sequence>
<proteinExistence type="predicted"/>
<name>A0AAW2W2P6_SESRA</name>
<dbReference type="SUPFAM" id="SSF52058">
    <property type="entry name" value="L domain-like"/>
    <property type="match status" value="1"/>
</dbReference>
<keyword evidence="6" id="KW-0325">Glycoprotein</keyword>
<dbReference type="EMBL" id="JACGWJ010000002">
    <property type="protein sequence ID" value="KAL0435509.1"/>
    <property type="molecule type" value="Genomic_DNA"/>
</dbReference>